<dbReference type="Proteomes" id="UP000324974">
    <property type="component" value="Chromosome"/>
</dbReference>
<dbReference type="SMART" id="SM01008">
    <property type="entry name" value="Ald_Xan_dh_C"/>
    <property type="match status" value="1"/>
</dbReference>
<dbReference type="EC" id="1.17.1.4" evidence="4"/>
<dbReference type="Gene3D" id="3.30.365.10">
    <property type="entry name" value="Aldehyde oxidase/xanthine dehydrogenase, molybdopterin binding domain"/>
    <property type="match status" value="4"/>
</dbReference>
<dbReference type="Pfam" id="PF20256">
    <property type="entry name" value="MoCoBD_2"/>
    <property type="match status" value="1"/>
</dbReference>
<accession>A0A5C1ARH0</accession>
<dbReference type="InterPro" id="IPR016208">
    <property type="entry name" value="Ald_Oxase/xanthine_DH-like"/>
</dbReference>
<dbReference type="Gene3D" id="3.90.1170.50">
    <property type="entry name" value="Aldehyde oxidase/xanthine dehydrogenase, a/b hammerhead"/>
    <property type="match status" value="1"/>
</dbReference>
<keyword evidence="5" id="KW-1185">Reference proteome</keyword>
<name>A0A5C1ARH0_9BACT</name>
<evidence type="ECO:0000313" key="5">
    <source>
        <dbReference type="Proteomes" id="UP000324974"/>
    </source>
</evidence>
<dbReference type="GO" id="GO:0004854">
    <property type="term" value="F:xanthine dehydrogenase activity"/>
    <property type="evidence" value="ECO:0007669"/>
    <property type="project" value="UniProtKB-EC"/>
</dbReference>
<feature type="domain" description="Aldehyde oxidase/xanthine dehydrogenase a/b hammerhead" evidence="3">
    <location>
        <begin position="20"/>
        <end position="134"/>
    </location>
</feature>
<sequence length="740" mass="78178">MSTTAVGKPMDRVDGRLKVTGAARYAAEHDYPNLAHAVLVTSTISKGTIAEVVTAAAVKARGVAAVVTHKNAPKMKVPEPFGGEKPSAGSTTAPVLNTDQVFWFGQPVAIVIAETLEQARHAAQLVRVTYQEQPANLTLDSAGKVTTPKKIMTEATTVEIGHAERALKAATLKVDAVYETPQFNHNAIELHATVAAWDGGKLTVHDTAQFVFGVQADLATRFGLKPADVRALAPLVGGGFGGKGVAWPSTYLAPLAAKVVGRPVKLVLARDQIYGCVGGRPPIRQRVAVAADKDGKLTALIQAGRSATGTTNQFVEQFTFPARHLYACPNIYLTQETIALDTCPPTFMRAPGECPGTFALESALDELSYQLKIDPVRLRQINEPDKDPTTGAPFSNRKYQEALALGAEKFGWNRRTPEPRSMADGRMLVGLGMATATYPVYRMPGSARVAVSADGTAVVQSGCHEMGMGTATAQTQIAADLLGLPVEKVRFELGDTNLPFAMVAGGSSQTISVAAAVSAAVAELKGVVLKLATAGPLEGLKPAAVAVRDGGLYRTDDPASGESFASILQRAGRKSAEAKAEVMPGAEMQKWSMHSYGAQFCEVRVDPDFGTVRVVRFVGAFDVGRVMNAKTARSQFLGGITMGLGMALLEETHRDGRTGRIVNADLAEYMVPVHADVPAIEAYWVGDPDPHTPMGAHGIGEIGITGVAAAVANAVYHATGRRVRRVPITPERLLAAPRDG</sequence>
<dbReference type="PANTHER" id="PTHR11908">
    <property type="entry name" value="XANTHINE DEHYDROGENASE"/>
    <property type="match status" value="1"/>
</dbReference>
<evidence type="ECO:0000313" key="4">
    <source>
        <dbReference type="EMBL" id="QEL20663.1"/>
    </source>
</evidence>
<dbReference type="GO" id="GO:0005506">
    <property type="term" value="F:iron ion binding"/>
    <property type="evidence" value="ECO:0007669"/>
    <property type="project" value="InterPro"/>
</dbReference>
<dbReference type="AlphaFoldDB" id="A0A5C1ARH0"/>
<dbReference type="OrthoDB" id="221297at2"/>
<keyword evidence="2 4" id="KW-0560">Oxidoreductase</keyword>
<keyword evidence="1" id="KW-0500">Molybdenum</keyword>
<dbReference type="Pfam" id="PF02738">
    <property type="entry name" value="MoCoBD_1"/>
    <property type="match status" value="1"/>
</dbReference>
<evidence type="ECO:0000259" key="3">
    <source>
        <dbReference type="SMART" id="SM01008"/>
    </source>
</evidence>
<dbReference type="InterPro" id="IPR008274">
    <property type="entry name" value="AldOxase/xan_DH_MoCoBD1"/>
</dbReference>
<proteinExistence type="predicted"/>
<dbReference type="SUPFAM" id="SSF56003">
    <property type="entry name" value="Molybdenum cofactor-binding domain"/>
    <property type="match status" value="1"/>
</dbReference>
<evidence type="ECO:0000256" key="1">
    <source>
        <dbReference type="ARBA" id="ARBA00022505"/>
    </source>
</evidence>
<dbReference type="KEGG" id="lrs:PX52LOC_07769"/>
<dbReference type="SUPFAM" id="SSF54665">
    <property type="entry name" value="CO dehydrogenase molybdoprotein N-domain-like"/>
    <property type="match status" value="1"/>
</dbReference>
<dbReference type="InterPro" id="IPR036856">
    <property type="entry name" value="Ald_Oxase/Xan_DH_a/b_sf"/>
</dbReference>
<dbReference type="Pfam" id="PF01315">
    <property type="entry name" value="Ald_Xan_dh_C"/>
    <property type="match status" value="1"/>
</dbReference>
<reference evidence="5" key="1">
    <citation type="submission" date="2019-08" db="EMBL/GenBank/DDBJ databases">
        <title>Limnoglobus roseus gen. nov., sp. nov., a novel freshwater planctomycete with a giant genome from the family Gemmataceae.</title>
        <authorList>
            <person name="Kulichevskaya I.S."/>
            <person name="Naumoff D.G."/>
            <person name="Miroshnikov K."/>
            <person name="Ivanova A."/>
            <person name="Philippov D.A."/>
            <person name="Hakobyan A."/>
            <person name="Rijpstra I.C."/>
            <person name="Sinninghe Damste J.S."/>
            <person name="Liesack W."/>
            <person name="Dedysh S.N."/>
        </authorList>
    </citation>
    <scope>NUCLEOTIDE SEQUENCE [LARGE SCALE GENOMIC DNA]</scope>
    <source>
        <strain evidence="5">PX52</strain>
    </source>
</reference>
<organism evidence="4 5">
    <name type="scientific">Limnoglobus roseus</name>
    <dbReference type="NCBI Taxonomy" id="2598579"/>
    <lineage>
        <taxon>Bacteria</taxon>
        <taxon>Pseudomonadati</taxon>
        <taxon>Planctomycetota</taxon>
        <taxon>Planctomycetia</taxon>
        <taxon>Gemmatales</taxon>
        <taxon>Gemmataceae</taxon>
        <taxon>Limnoglobus</taxon>
    </lineage>
</organism>
<dbReference type="EMBL" id="CP042425">
    <property type="protein sequence ID" value="QEL20663.1"/>
    <property type="molecule type" value="Genomic_DNA"/>
</dbReference>
<gene>
    <name evidence="4" type="primary">yagR</name>
    <name evidence="4" type="ORF">PX52LOC_07769</name>
</gene>
<dbReference type="InterPro" id="IPR037165">
    <property type="entry name" value="AldOxase/xan_DH_Mopterin-bd_sf"/>
</dbReference>
<dbReference type="PANTHER" id="PTHR11908:SF132">
    <property type="entry name" value="ALDEHYDE OXIDASE 1-RELATED"/>
    <property type="match status" value="1"/>
</dbReference>
<dbReference type="InterPro" id="IPR000674">
    <property type="entry name" value="Ald_Oxase/Xan_DH_a/b"/>
</dbReference>
<evidence type="ECO:0000256" key="2">
    <source>
        <dbReference type="ARBA" id="ARBA00023002"/>
    </source>
</evidence>
<protein>
    <submittedName>
        <fullName evidence="4">Xanthine dehydrogenase YagR molybdenum-binding subunit</fullName>
        <ecNumber evidence="4">1.17.1.4</ecNumber>
    </submittedName>
</protein>
<dbReference type="InterPro" id="IPR046867">
    <property type="entry name" value="AldOxase/xan_DH_MoCoBD2"/>
</dbReference>
<dbReference type="RefSeq" id="WP_149114931.1">
    <property type="nucleotide sequence ID" value="NZ_CP042425.1"/>
</dbReference>